<keyword evidence="1" id="KW-0472">Membrane</keyword>
<gene>
    <name evidence="2" type="ORF">ACEWY4_007766</name>
</gene>
<keyword evidence="3" id="KW-1185">Reference proteome</keyword>
<proteinExistence type="predicted"/>
<evidence type="ECO:0000313" key="3">
    <source>
        <dbReference type="Proteomes" id="UP001591681"/>
    </source>
</evidence>
<evidence type="ECO:0000313" key="2">
    <source>
        <dbReference type="EMBL" id="KAL2095618.1"/>
    </source>
</evidence>
<sequence>MVSIEGKVRFEASQLHNFISAFAVFFASYYVLNLEYQDAASTTLEMVQRINPDEGTKCTAKLGTSRKMGGVVKRKVTSMKARVVTFLQRLMDVAFVEAV</sequence>
<reference evidence="2 3" key="1">
    <citation type="submission" date="2024-09" db="EMBL/GenBank/DDBJ databases">
        <title>A chromosome-level genome assembly of Gray's grenadier anchovy, Coilia grayii.</title>
        <authorList>
            <person name="Fu Z."/>
        </authorList>
    </citation>
    <scope>NUCLEOTIDE SEQUENCE [LARGE SCALE GENOMIC DNA]</scope>
    <source>
        <strain evidence="2">G4</strain>
        <tissue evidence="2">Muscle</tissue>
    </source>
</reference>
<name>A0ABD1K905_9TELE</name>
<accession>A0ABD1K905</accession>
<keyword evidence="1" id="KW-0812">Transmembrane</keyword>
<evidence type="ECO:0000256" key="1">
    <source>
        <dbReference type="SAM" id="Phobius"/>
    </source>
</evidence>
<comment type="caution">
    <text evidence="2">The sequence shown here is derived from an EMBL/GenBank/DDBJ whole genome shotgun (WGS) entry which is preliminary data.</text>
</comment>
<feature type="transmembrane region" description="Helical" evidence="1">
    <location>
        <begin position="15"/>
        <end position="32"/>
    </location>
</feature>
<protein>
    <submittedName>
        <fullName evidence="2">Uncharacterized protein</fullName>
    </submittedName>
</protein>
<organism evidence="2 3">
    <name type="scientific">Coilia grayii</name>
    <name type="common">Gray's grenadier anchovy</name>
    <dbReference type="NCBI Taxonomy" id="363190"/>
    <lineage>
        <taxon>Eukaryota</taxon>
        <taxon>Metazoa</taxon>
        <taxon>Chordata</taxon>
        <taxon>Craniata</taxon>
        <taxon>Vertebrata</taxon>
        <taxon>Euteleostomi</taxon>
        <taxon>Actinopterygii</taxon>
        <taxon>Neopterygii</taxon>
        <taxon>Teleostei</taxon>
        <taxon>Clupei</taxon>
        <taxon>Clupeiformes</taxon>
        <taxon>Clupeoidei</taxon>
        <taxon>Engraulidae</taxon>
        <taxon>Coilinae</taxon>
        <taxon>Coilia</taxon>
    </lineage>
</organism>
<dbReference type="AlphaFoldDB" id="A0ABD1K905"/>
<dbReference type="EMBL" id="JBHFQA010000007">
    <property type="protein sequence ID" value="KAL2095618.1"/>
    <property type="molecule type" value="Genomic_DNA"/>
</dbReference>
<keyword evidence="1" id="KW-1133">Transmembrane helix</keyword>
<dbReference type="Proteomes" id="UP001591681">
    <property type="component" value="Unassembled WGS sequence"/>
</dbReference>